<gene>
    <name evidence="2" type="ORF">CRENBAI_023148</name>
</gene>
<evidence type="ECO:0000313" key="3">
    <source>
        <dbReference type="Proteomes" id="UP001311232"/>
    </source>
</evidence>
<keyword evidence="1" id="KW-0472">Membrane</keyword>
<evidence type="ECO:0000313" key="2">
    <source>
        <dbReference type="EMBL" id="KAK5620490.1"/>
    </source>
</evidence>
<reference evidence="2 3" key="1">
    <citation type="submission" date="2021-06" db="EMBL/GenBank/DDBJ databases">
        <authorList>
            <person name="Palmer J.M."/>
        </authorList>
    </citation>
    <scope>NUCLEOTIDE SEQUENCE [LARGE SCALE GENOMIC DNA]</scope>
    <source>
        <strain evidence="2 3">MEX-2019</strain>
        <tissue evidence="2">Muscle</tissue>
    </source>
</reference>
<keyword evidence="1" id="KW-0812">Transmembrane</keyword>
<dbReference type="EMBL" id="JAHHUM010000357">
    <property type="protein sequence ID" value="KAK5620490.1"/>
    <property type="molecule type" value="Genomic_DNA"/>
</dbReference>
<organism evidence="2 3">
    <name type="scientific">Crenichthys baileyi</name>
    <name type="common">White River springfish</name>
    <dbReference type="NCBI Taxonomy" id="28760"/>
    <lineage>
        <taxon>Eukaryota</taxon>
        <taxon>Metazoa</taxon>
        <taxon>Chordata</taxon>
        <taxon>Craniata</taxon>
        <taxon>Vertebrata</taxon>
        <taxon>Euteleostomi</taxon>
        <taxon>Actinopterygii</taxon>
        <taxon>Neopterygii</taxon>
        <taxon>Teleostei</taxon>
        <taxon>Neoteleostei</taxon>
        <taxon>Acanthomorphata</taxon>
        <taxon>Ovalentaria</taxon>
        <taxon>Atherinomorphae</taxon>
        <taxon>Cyprinodontiformes</taxon>
        <taxon>Goodeidae</taxon>
        <taxon>Crenichthys</taxon>
    </lineage>
</organism>
<sequence>MCVRSDCKQEQVVCEKLRVAGSLLCCAELILALFCFAQISSCLLFVSLQQILLLFAFCFAHDILVLYEFNGSMSWIRSSLRAALELLHCVSLQSETRRYRGNKGMTDNRI</sequence>
<accession>A0AAV9SGW7</accession>
<feature type="transmembrane region" description="Helical" evidence="1">
    <location>
        <begin position="52"/>
        <end position="69"/>
    </location>
</feature>
<name>A0AAV9SGW7_9TELE</name>
<keyword evidence="3" id="KW-1185">Reference proteome</keyword>
<feature type="transmembrane region" description="Helical" evidence="1">
    <location>
        <begin position="21"/>
        <end position="46"/>
    </location>
</feature>
<evidence type="ECO:0000256" key="1">
    <source>
        <dbReference type="SAM" id="Phobius"/>
    </source>
</evidence>
<keyword evidence="1" id="KW-1133">Transmembrane helix</keyword>
<dbReference type="AlphaFoldDB" id="A0AAV9SGW7"/>
<comment type="caution">
    <text evidence="2">The sequence shown here is derived from an EMBL/GenBank/DDBJ whole genome shotgun (WGS) entry which is preliminary data.</text>
</comment>
<protein>
    <submittedName>
        <fullName evidence="2">Uncharacterized protein</fullName>
    </submittedName>
</protein>
<dbReference type="Proteomes" id="UP001311232">
    <property type="component" value="Unassembled WGS sequence"/>
</dbReference>
<proteinExistence type="predicted"/>